<dbReference type="FunFam" id="3.40.50.720:FF:000173">
    <property type="entry name" value="3-oxoacyl-[acyl-carrier protein] reductase"/>
    <property type="match status" value="1"/>
</dbReference>
<dbReference type="RefSeq" id="WP_175104126.1">
    <property type="nucleotide sequence ID" value="NZ_CADIKM010000005.1"/>
</dbReference>
<dbReference type="EMBL" id="CADIKM010000005">
    <property type="protein sequence ID" value="CAB3782798.1"/>
    <property type="molecule type" value="Genomic_DNA"/>
</dbReference>
<dbReference type="PANTHER" id="PTHR42879">
    <property type="entry name" value="3-OXOACYL-(ACYL-CARRIER-PROTEIN) REDUCTASE"/>
    <property type="match status" value="1"/>
</dbReference>
<dbReference type="AlphaFoldDB" id="A0A6S7B1Z6"/>
<evidence type="ECO:0000313" key="3">
    <source>
        <dbReference type="EMBL" id="CAB3782798.1"/>
    </source>
</evidence>
<name>A0A6S7B1Z6_9BURK</name>
<dbReference type="PROSITE" id="PS00061">
    <property type="entry name" value="ADH_SHORT"/>
    <property type="match status" value="1"/>
</dbReference>
<comment type="similarity">
    <text evidence="1">Belongs to the short-chain dehydrogenases/reductases (SDR) family.</text>
</comment>
<accession>A0A6S7B1Z6</accession>
<sequence>MAYQLFDRPRTALVTGAGARDGIGFAIARALAQAGLTVNITGASERVHERAAELAGEGFSVSSSVFDLTSAHQVAQLREMTGAVDILVNNAGMGTIKQPAVDGILIDLDEADWDYGISVTLKTAFLVTRAFLADMIGAGHGRVVNIASVTGPLAANVGESAYAAAKAGMVGLTHTLALEAGQAGVTVNAVAPGWIDTGASTPEERLAGKKTPLARAGRPDEVASAVVFLASDGASYVNGAVLVVDGGNLLQERKG</sequence>
<proteinExistence type="inferred from homology"/>
<dbReference type="InterPro" id="IPR002347">
    <property type="entry name" value="SDR_fam"/>
</dbReference>
<keyword evidence="4" id="KW-1185">Reference proteome</keyword>
<dbReference type="PANTHER" id="PTHR42879:SF2">
    <property type="entry name" value="3-OXOACYL-[ACYL-CARRIER-PROTEIN] REDUCTASE FABG"/>
    <property type="match status" value="1"/>
</dbReference>
<organism evidence="3 4">
    <name type="scientific">Pararobbsia alpina</name>
    <dbReference type="NCBI Taxonomy" id="621374"/>
    <lineage>
        <taxon>Bacteria</taxon>
        <taxon>Pseudomonadati</taxon>
        <taxon>Pseudomonadota</taxon>
        <taxon>Betaproteobacteria</taxon>
        <taxon>Burkholderiales</taxon>
        <taxon>Burkholderiaceae</taxon>
        <taxon>Pararobbsia</taxon>
    </lineage>
</organism>
<reference evidence="3 4" key="1">
    <citation type="submission" date="2020-04" db="EMBL/GenBank/DDBJ databases">
        <authorList>
            <person name="De Canck E."/>
        </authorList>
    </citation>
    <scope>NUCLEOTIDE SEQUENCE [LARGE SCALE GENOMIC DNA]</scope>
    <source>
        <strain evidence="3 4">LMG 28138</strain>
    </source>
</reference>
<dbReference type="GO" id="GO:0032787">
    <property type="term" value="P:monocarboxylic acid metabolic process"/>
    <property type="evidence" value="ECO:0007669"/>
    <property type="project" value="UniProtKB-ARBA"/>
</dbReference>
<dbReference type="Gene3D" id="3.40.50.720">
    <property type="entry name" value="NAD(P)-binding Rossmann-like Domain"/>
    <property type="match status" value="1"/>
</dbReference>
<dbReference type="GO" id="GO:0016491">
    <property type="term" value="F:oxidoreductase activity"/>
    <property type="evidence" value="ECO:0007669"/>
    <property type="project" value="UniProtKB-KW"/>
</dbReference>
<dbReference type="PRINTS" id="PR00080">
    <property type="entry name" value="SDRFAMILY"/>
</dbReference>
<evidence type="ECO:0000256" key="2">
    <source>
        <dbReference type="ARBA" id="ARBA00023002"/>
    </source>
</evidence>
<dbReference type="Proteomes" id="UP000494115">
    <property type="component" value="Unassembled WGS sequence"/>
</dbReference>
<protein>
    <submittedName>
        <fullName evidence="3">Oxidoreductase UcpA</fullName>
        <ecNumber evidence="3">1.-.-.-</ecNumber>
    </submittedName>
</protein>
<keyword evidence="2 3" id="KW-0560">Oxidoreductase</keyword>
<dbReference type="Pfam" id="PF13561">
    <property type="entry name" value="adh_short_C2"/>
    <property type="match status" value="1"/>
</dbReference>
<evidence type="ECO:0000256" key="1">
    <source>
        <dbReference type="ARBA" id="ARBA00006484"/>
    </source>
</evidence>
<dbReference type="InterPro" id="IPR050259">
    <property type="entry name" value="SDR"/>
</dbReference>
<dbReference type="InterPro" id="IPR020904">
    <property type="entry name" value="Sc_DH/Rdtase_CS"/>
</dbReference>
<dbReference type="SUPFAM" id="SSF51735">
    <property type="entry name" value="NAD(P)-binding Rossmann-fold domains"/>
    <property type="match status" value="1"/>
</dbReference>
<evidence type="ECO:0000313" key="4">
    <source>
        <dbReference type="Proteomes" id="UP000494115"/>
    </source>
</evidence>
<dbReference type="InterPro" id="IPR036291">
    <property type="entry name" value="NAD(P)-bd_dom_sf"/>
</dbReference>
<gene>
    <name evidence="3" type="primary">ucpA</name>
    <name evidence="3" type="ORF">LMG28138_01501</name>
</gene>
<dbReference type="EC" id="1.-.-.-" evidence="3"/>
<dbReference type="PRINTS" id="PR00081">
    <property type="entry name" value="GDHRDH"/>
</dbReference>